<evidence type="ECO:0000313" key="3">
    <source>
        <dbReference type="EMBL" id="CAE0688353.1"/>
    </source>
</evidence>
<keyword evidence="2" id="KW-1133">Transmembrane helix</keyword>
<evidence type="ECO:0000313" key="4">
    <source>
        <dbReference type="EMBL" id="CAH0365303.1"/>
    </source>
</evidence>
<keyword evidence="2" id="KW-0812">Transmembrane</keyword>
<protein>
    <submittedName>
        <fullName evidence="3">Uncharacterized protein</fullName>
    </submittedName>
</protein>
<proteinExistence type="predicted"/>
<feature type="compositionally biased region" description="Basic and acidic residues" evidence="1">
    <location>
        <begin position="358"/>
        <end position="370"/>
    </location>
</feature>
<keyword evidence="5" id="KW-1185">Reference proteome</keyword>
<dbReference type="EMBL" id="HBIW01004660">
    <property type="protein sequence ID" value="CAE0688353.1"/>
    <property type="molecule type" value="Transcribed_RNA"/>
</dbReference>
<feature type="region of interest" description="Disordered" evidence="1">
    <location>
        <begin position="337"/>
        <end position="370"/>
    </location>
</feature>
<dbReference type="Proteomes" id="UP000789595">
    <property type="component" value="Unassembled WGS sequence"/>
</dbReference>
<reference evidence="4" key="2">
    <citation type="submission" date="2021-11" db="EMBL/GenBank/DDBJ databases">
        <authorList>
            <consortium name="Genoscope - CEA"/>
            <person name="William W."/>
        </authorList>
    </citation>
    <scope>NUCLEOTIDE SEQUENCE</scope>
</reference>
<reference evidence="3" key="1">
    <citation type="submission" date="2021-01" db="EMBL/GenBank/DDBJ databases">
        <authorList>
            <person name="Corre E."/>
            <person name="Pelletier E."/>
            <person name="Niang G."/>
            <person name="Scheremetjew M."/>
            <person name="Finn R."/>
            <person name="Kale V."/>
            <person name="Holt S."/>
            <person name="Cochrane G."/>
            <person name="Meng A."/>
            <person name="Brown T."/>
            <person name="Cohen L."/>
        </authorList>
    </citation>
    <scope>NUCLEOTIDE SEQUENCE</scope>
    <source>
        <strain evidence="3">CCMP1756</strain>
    </source>
</reference>
<feature type="transmembrane region" description="Helical" evidence="2">
    <location>
        <begin position="146"/>
        <end position="164"/>
    </location>
</feature>
<feature type="region of interest" description="Disordered" evidence="1">
    <location>
        <begin position="1"/>
        <end position="65"/>
    </location>
</feature>
<name>A0A7S4E3T6_9STRA</name>
<evidence type="ECO:0000256" key="2">
    <source>
        <dbReference type="SAM" id="Phobius"/>
    </source>
</evidence>
<sequence>MDSPDHWERPGAPAPTSNWDQPAAASQSSSRPDWDQPEEPQNGGASIPEDFRRPSNSNGGTNEQALREGFTRGRVVWFGGRDAWEEDWWFYVSNEHTLISICRGHAMHHFERFDRICYLMCVICFTLFLSALVQNRHPPHNGLVTYGLWVCVASIALVAYDFLLRFMATSPCLQPGGCLHKVCWLCRDCCIDAGKQGLYIVSILSFAFFVAGIILAATADLDPGMYFVTFALMRVGNYIWEFAPLGYYFYTRREKQKKYWLDGVAGGAYPYGFALPDPGYVRDTRFKRESSEGFWPDDVENPLARRSAKQLRAKRAESAAARARKVELLERARAQVRGDVEARKPGGLAPPSRSRTPPRGDDALDAFGRR</sequence>
<feature type="transmembrane region" description="Helical" evidence="2">
    <location>
        <begin position="225"/>
        <end position="250"/>
    </location>
</feature>
<dbReference type="AlphaFoldDB" id="A0A7S4E3T6"/>
<gene>
    <name evidence="3" type="ORF">PCAL00307_LOCUS3787</name>
    <name evidence="4" type="ORF">PECAL_1P17360</name>
</gene>
<dbReference type="EMBL" id="CAKKNE010000001">
    <property type="protein sequence ID" value="CAH0365303.1"/>
    <property type="molecule type" value="Genomic_DNA"/>
</dbReference>
<dbReference type="OrthoDB" id="198946at2759"/>
<feature type="compositionally biased region" description="Polar residues" evidence="1">
    <location>
        <begin position="54"/>
        <end position="64"/>
    </location>
</feature>
<evidence type="ECO:0000256" key="1">
    <source>
        <dbReference type="SAM" id="MobiDB-lite"/>
    </source>
</evidence>
<feature type="transmembrane region" description="Helical" evidence="2">
    <location>
        <begin position="116"/>
        <end position="134"/>
    </location>
</feature>
<keyword evidence="2" id="KW-0472">Membrane</keyword>
<feature type="transmembrane region" description="Helical" evidence="2">
    <location>
        <begin position="197"/>
        <end position="219"/>
    </location>
</feature>
<accession>A0A7S4E3T6</accession>
<evidence type="ECO:0000313" key="5">
    <source>
        <dbReference type="Proteomes" id="UP000789595"/>
    </source>
</evidence>
<organism evidence="3">
    <name type="scientific">Pelagomonas calceolata</name>
    <dbReference type="NCBI Taxonomy" id="35677"/>
    <lineage>
        <taxon>Eukaryota</taxon>
        <taxon>Sar</taxon>
        <taxon>Stramenopiles</taxon>
        <taxon>Ochrophyta</taxon>
        <taxon>Pelagophyceae</taxon>
        <taxon>Pelagomonadales</taxon>
        <taxon>Pelagomonadaceae</taxon>
        <taxon>Pelagomonas</taxon>
    </lineage>
</organism>